<evidence type="ECO:0000313" key="3">
    <source>
        <dbReference type="Proteomes" id="UP001243717"/>
    </source>
</evidence>
<evidence type="ECO:0000256" key="1">
    <source>
        <dbReference type="SAM" id="SignalP"/>
    </source>
</evidence>
<dbReference type="Proteomes" id="UP001243717">
    <property type="component" value="Unassembled WGS sequence"/>
</dbReference>
<keyword evidence="3" id="KW-1185">Reference proteome</keyword>
<organism evidence="2 3">
    <name type="scientific">Thalassobacterium sedimentorum</name>
    <dbReference type="NCBI Taxonomy" id="3041258"/>
    <lineage>
        <taxon>Bacteria</taxon>
        <taxon>Pseudomonadati</taxon>
        <taxon>Verrucomicrobiota</taxon>
        <taxon>Opitutia</taxon>
        <taxon>Puniceicoccales</taxon>
        <taxon>Coraliomargaritaceae</taxon>
        <taxon>Thalassobacterium</taxon>
    </lineage>
</organism>
<sequence length="228" mass="25574">MKKFLIFLITCVLLQALLVAETVTLKSKDGRSLSGELLDYSKTEGSVTVKIEPTGKKMTFQTNVLDAASVKLIESWYQSYAASKMLYLKVKRESGDKGAKYYEIELSSRADAAINKIRVNYQIPVKLKKEVMVSKATTKTVRVKGRRKTVKVPAKYKDVFSTKVEKGEIEVPRLEADSYKTLKTPLIATNGSDGERSVKGLLISLYVNGKLIEEFESQNGVKELIRDY</sequence>
<feature type="chain" id="PRO_5045960160" evidence="1">
    <location>
        <begin position="21"/>
        <end position="228"/>
    </location>
</feature>
<accession>A0ABU1AKC6</accession>
<evidence type="ECO:0000313" key="2">
    <source>
        <dbReference type="EMBL" id="MDQ8195270.1"/>
    </source>
</evidence>
<keyword evidence="1" id="KW-0732">Signal</keyword>
<gene>
    <name evidence="2" type="ORF">QEH59_12595</name>
</gene>
<feature type="signal peptide" evidence="1">
    <location>
        <begin position="1"/>
        <end position="20"/>
    </location>
</feature>
<dbReference type="EMBL" id="JARXIC010000021">
    <property type="protein sequence ID" value="MDQ8195270.1"/>
    <property type="molecule type" value="Genomic_DNA"/>
</dbReference>
<reference evidence="2 3" key="1">
    <citation type="submission" date="2023-04" db="EMBL/GenBank/DDBJ databases">
        <title>A novel bacteria isolated from coastal sediment.</title>
        <authorList>
            <person name="Liu X.-J."/>
            <person name="Du Z.-J."/>
        </authorList>
    </citation>
    <scope>NUCLEOTIDE SEQUENCE [LARGE SCALE GENOMIC DNA]</scope>
    <source>
        <strain evidence="2 3">SDUM461004</strain>
    </source>
</reference>
<protein>
    <submittedName>
        <fullName evidence="2">Uncharacterized protein</fullName>
    </submittedName>
</protein>
<comment type="caution">
    <text evidence="2">The sequence shown here is derived from an EMBL/GenBank/DDBJ whole genome shotgun (WGS) entry which is preliminary data.</text>
</comment>
<proteinExistence type="predicted"/>
<dbReference type="RefSeq" id="WP_308985726.1">
    <property type="nucleotide sequence ID" value="NZ_JARXIC010000021.1"/>
</dbReference>
<name>A0ABU1AKC6_9BACT</name>